<reference evidence="1" key="1">
    <citation type="submission" date="2022-09" db="EMBL/GenBank/DDBJ databases">
        <title>Comparative genomics and taxonomic characterization of three novel marine species of genus Reichenbachiella exhibiting antioxidant and polysaccharide degradation activities.</title>
        <authorList>
            <person name="Muhammad N."/>
            <person name="Lee Y.-J."/>
            <person name="Ko J."/>
            <person name="Kim S.-G."/>
        </authorList>
    </citation>
    <scope>NUCLEOTIDE SEQUENCE</scope>
    <source>
        <strain evidence="1">BKB1-1</strain>
    </source>
</reference>
<dbReference type="Proteomes" id="UP001065174">
    <property type="component" value="Chromosome"/>
</dbReference>
<sequence length="115" mass="13446">MIQLQKELIDTFGKILYAVAKCDGEVQEEELAIIHQVIDENQWAQELELSFEVEREMGTDPIELFEESMEVFDRHDVRVHYEQFLDLLENVAEAHGGIVSQERALIDQFRKRLLG</sequence>
<organism evidence="1 2">
    <name type="scientific">Reichenbachiella agarivorans</name>
    <dbReference type="NCBI Taxonomy" id="2979464"/>
    <lineage>
        <taxon>Bacteria</taxon>
        <taxon>Pseudomonadati</taxon>
        <taxon>Bacteroidota</taxon>
        <taxon>Cytophagia</taxon>
        <taxon>Cytophagales</taxon>
        <taxon>Reichenbachiellaceae</taxon>
        <taxon>Reichenbachiella</taxon>
    </lineage>
</organism>
<keyword evidence="2" id="KW-1185">Reference proteome</keyword>
<evidence type="ECO:0000313" key="1">
    <source>
        <dbReference type="EMBL" id="UXP31795.1"/>
    </source>
</evidence>
<dbReference type="RefSeq" id="WP_262309234.1">
    <property type="nucleotide sequence ID" value="NZ_CP106679.1"/>
</dbReference>
<name>A0ABY6CP36_9BACT</name>
<dbReference type="InterPro" id="IPR029024">
    <property type="entry name" value="TerB-like"/>
</dbReference>
<dbReference type="Gene3D" id="1.10.3680.10">
    <property type="entry name" value="TerB-like"/>
    <property type="match status" value="1"/>
</dbReference>
<evidence type="ECO:0000313" key="2">
    <source>
        <dbReference type="Proteomes" id="UP001065174"/>
    </source>
</evidence>
<dbReference type="SUPFAM" id="SSF158682">
    <property type="entry name" value="TerB-like"/>
    <property type="match status" value="1"/>
</dbReference>
<proteinExistence type="predicted"/>
<dbReference type="EMBL" id="CP106679">
    <property type="protein sequence ID" value="UXP31795.1"/>
    <property type="molecule type" value="Genomic_DNA"/>
</dbReference>
<protein>
    <submittedName>
        <fullName evidence="1">TerB family tellurite resistance protein</fullName>
    </submittedName>
</protein>
<dbReference type="CDD" id="cd07177">
    <property type="entry name" value="terB_like"/>
    <property type="match status" value="1"/>
</dbReference>
<gene>
    <name evidence="1" type="ORF">N6H18_15715</name>
</gene>
<accession>A0ABY6CP36</accession>